<name>A0A5J4V697_9EUKA</name>
<proteinExistence type="predicted"/>
<dbReference type="AlphaFoldDB" id="A0A5J4V697"/>
<dbReference type="EMBL" id="SNRW01009272">
    <property type="protein sequence ID" value="KAA6378248.1"/>
    <property type="molecule type" value="Genomic_DNA"/>
</dbReference>
<evidence type="ECO:0000313" key="2">
    <source>
        <dbReference type="Proteomes" id="UP000324800"/>
    </source>
</evidence>
<comment type="caution">
    <text evidence="1">The sequence shown here is derived from an EMBL/GenBank/DDBJ whole genome shotgun (WGS) entry which is preliminary data.</text>
</comment>
<organism evidence="1 2">
    <name type="scientific">Streblomastix strix</name>
    <dbReference type="NCBI Taxonomy" id="222440"/>
    <lineage>
        <taxon>Eukaryota</taxon>
        <taxon>Metamonada</taxon>
        <taxon>Preaxostyla</taxon>
        <taxon>Oxymonadida</taxon>
        <taxon>Streblomastigidae</taxon>
        <taxon>Streblomastix</taxon>
    </lineage>
</organism>
<gene>
    <name evidence="1" type="ORF">EZS28_026224</name>
</gene>
<sequence>MEVYLDWDPIFCLRSFQIRPIFIINELSQGNSDGNQFINSDQHDYCTIAINPIINEGIVKIEIIYENTGICDKIVGIADSSCSFATGKGPSANRNDNKTIRYWNDGCLNHITYGTKRNQSYVDGERIGIEVDMTKVPRRVTFFINDVEQPNYVVGIPSEIRFWAYTNKRSSSFIINKFQRLIQSTAKGVAGSKALQWGKEWWY</sequence>
<reference evidence="1 2" key="1">
    <citation type="submission" date="2019-03" db="EMBL/GenBank/DDBJ databases">
        <title>Single cell metagenomics reveals metabolic interactions within the superorganism composed of flagellate Streblomastix strix and complex community of Bacteroidetes bacteria on its surface.</title>
        <authorList>
            <person name="Treitli S.C."/>
            <person name="Kolisko M."/>
            <person name="Husnik F."/>
            <person name="Keeling P."/>
            <person name="Hampl V."/>
        </authorList>
    </citation>
    <scope>NUCLEOTIDE SEQUENCE [LARGE SCALE GENOMIC DNA]</scope>
    <source>
        <strain evidence="1">ST1C</strain>
    </source>
</reference>
<evidence type="ECO:0000313" key="1">
    <source>
        <dbReference type="EMBL" id="KAA6378248.1"/>
    </source>
</evidence>
<accession>A0A5J4V697</accession>
<dbReference type="Proteomes" id="UP000324800">
    <property type="component" value="Unassembled WGS sequence"/>
</dbReference>
<evidence type="ECO:0008006" key="3">
    <source>
        <dbReference type="Google" id="ProtNLM"/>
    </source>
</evidence>
<protein>
    <recommendedName>
        <fullName evidence="3">B30.2/SPRY domain-containing protein</fullName>
    </recommendedName>
</protein>